<proteinExistence type="inferred from homology"/>
<gene>
    <name evidence="3" type="ORF">G3I71_24170</name>
</gene>
<dbReference type="SUPFAM" id="SSF48264">
    <property type="entry name" value="Cytochrome P450"/>
    <property type="match status" value="1"/>
</dbReference>
<dbReference type="EMBL" id="JAAGLU010000020">
    <property type="protein sequence ID" value="NEC88837.1"/>
    <property type="molecule type" value="Genomic_DNA"/>
</dbReference>
<dbReference type="PANTHER" id="PTHR46696:SF6">
    <property type="entry name" value="P450, PUTATIVE (EUROFUNG)-RELATED"/>
    <property type="match status" value="1"/>
</dbReference>
<sequence>MTPRLVDACPLGAATTLAELADDPHPRLALLRAHEPVSWLPELNGWLVTRRDLALTVMRDAAVFTVDDPRFSTAQVVGPSMLSLDGDRHTRHREPFNAPFRPRAVHEGFTACIERETDRLITGLPPAGAADLRRAFAGPLAVAVVTEALGLTGTTADAVLAWYDAIVRSVSDITAGHLAGPAGTAAYAQLSAAVEATVADRSAASLLVSAAEQLTVPEVASNAAVLMFGGIETTEAMITNALLHLFRHPAQLALVRDDFDLLDGAIEESLRLEPGAAVVDRYATRDTVLGSAAIRRGDLVTVSLAGANRDPAVFPDPDRFDVRRENARLQLAFAHGPHHCLAAHLARLETRIALHRILEHLPGLRLDPDHPATVRGLVFRKPSAVHVLWDVPA</sequence>
<comment type="cofactor">
    <cofactor evidence="2">
        <name>heme</name>
        <dbReference type="ChEBI" id="CHEBI:30413"/>
    </cofactor>
</comment>
<dbReference type="GO" id="GO:0004497">
    <property type="term" value="F:monooxygenase activity"/>
    <property type="evidence" value="ECO:0007669"/>
    <property type="project" value="InterPro"/>
</dbReference>
<dbReference type="GO" id="GO:0020037">
    <property type="term" value="F:heme binding"/>
    <property type="evidence" value="ECO:0007669"/>
    <property type="project" value="InterPro"/>
</dbReference>
<comment type="similarity">
    <text evidence="1">Belongs to the cytochrome P450 family.</text>
</comment>
<dbReference type="AlphaFoldDB" id="A0A6B3BWQ9"/>
<dbReference type="InterPro" id="IPR036396">
    <property type="entry name" value="Cyt_P450_sf"/>
</dbReference>
<keyword evidence="2" id="KW-0479">Metal-binding</keyword>
<evidence type="ECO:0000256" key="1">
    <source>
        <dbReference type="ARBA" id="ARBA00010617"/>
    </source>
</evidence>
<keyword evidence="2" id="KW-0408">Iron</keyword>
<dbReference type="InterPro" id="IPR002401">
    <property type="entry name" value="Cyt_P450_E_grp-I"/>
</dbReference>
<dbReference type="Gene3D" id="1.10.630.10">
    <property type="entry name" value="Cytochrome P450"/>
    <property type="match status" value="1"/>
</dbReference>
<comment type="caution">
    <text evidence="3">The sequence shown here is derived from an EMBL/GenBank/DDBJ whole genome shotgun (WGS) entry which is preliminary data.</text>
</comment>
<dbReference type="RefSeq" id="WP_164317319.1">
    <property type="nucleotide sequence ID" value="NZ_JAAGLU010000020.1"/>
</dbReference>
<name>A0A6B3BWQ9_9ACTN</name>
<dbReference type="PRINTS" id="PR00463">
    <property type="entry name" value="EP450I"/>
</dbReference>
<dbReference type="Pfam" id="PF00067">
    <property type="entry name" value="p450"/>
    <property type="match status" value="1"/>
</dbReference>
<evidence type="ECO:0000256" key="2">
    <source>
        <dbReference type="PIRSR" id="PIRSR602401-1"/>
    </source>
</evidence>
<keyword evidence="2" id="KW-0349">Heme</keyword>
<protein>
    <submittedName>
        <fullName evidence="3">Cytochrome P450</fullName>
    </submittedName>
</protein>
<dbReference type="PANTHER" id="PTHR46696">
    <property type="entry name" value="P450, PUTATIVE (EUROFUNG)-RELATED"/>
    <property type="match status" value="1"/>
</dbReference>
<dbReference type="GO" id="GO:0005506">
    <property type="term" value="F:iron ion binding"/>
    <property type="evidence" value="ECO:0007669"/>
    <property type="project" value="InterPro"/>
</dbReference>
<dbReference type="PRINTS" id="PR00385">
    <property type="entry name" value="P450"/>
</dbReference>
<dbReference type="GO" id="GO:0016705">
    <property type="term" value="F:oxidoreductase activity, acting on paired donors, with incorporation or reduction of molecular oxygen"/>
    <property type="evidence" value="ECO:0007669"/>
    <property type="project" value="InterPro"/>
</dbReference>
<accession>A0A6B3BWQ9</accession>
<organism evidence="3">
    <name type="scientific">Streptomyces sp. SID12501</name>
    <dbReference type="NCBI Taxonomy" id="2706042"/>
    <lineage>
        <taxon>Bacteria</taxon>
        <taxon>Bacillati</taxon>
        <taxon>Actinomycetota</taxon>
        <taxon>Actinomycetes</taxon>
        <taxon>Kitasatosporales</taxon>
        <taxon>Streptomycetaceae</taxon>
        <taxon>Streptomyces</taxon>
    </lineage>
</organism>
<dbReference type="InterPro" id="IPR001128">
    <property type="entry name" value="Cyt_P450"/>
</dbReference>
<reference evidence="3" key="1">
    <citation type="submission" date="2020-01" db="EMBL/GenBank/DDBJ databases">
        <title>Insect and environment-associated Actinomycetes.</title>
        <authorList>
            <person name="Currrie C."/>
            <person name="Chevrette M."/>
            <person name="Carlson C."/>
            <person name="Stubbendieck R."/>
            <person name="Wendt-Pienkowski E."/>
        </authorList>
    </citation>
    <scope>NUCLEOTIDE SEQUENCE</scope>
    <source>
        <strain evidence="3">SID12501</strain>
    </source>
</reference>
<feature type="binding site" description="axial binding residue" evidence="2">
    <location>
        <position position="340"/>
    </location>
    <ligand>
        <name>heme</name>
        <dbReference type="ChEBI" id="CHEBI:30413"/>
    </ligand>
    <ligandPart>
        <name>Fe</name>
        <dbReference type="ChEBI" id="CHEBI:18248"/>
    </ligandPart>
</feature>
<evidence type="ECO:0000313" key="3">
    <source>
        <dbReference type="EMBL" id="NEC88837.1"/>
    </source>
</evidence>